<dbReference type="OMA" id="IVMINIS"/>
<evidence type="ECO:0000256" key="4">
    <source>
        <dbReference type="ARBA" id="ARBA00022741"/>
    </source>
</evidence>
<dbReference type="SUPFAM" id="SSF53633">
    <property type="entry name" value="Carbamate kinase-like"/>
    <property type="match status" value="2"/>
</dbReference>
<dbReference type="InterPro" id="IPR036393">
    <property type="entry name" value="AceGlu_kinase-like_sf"/>
</dbReference>
<dbReference type="Gene3D" id="3.30.2130.10">
    <property type="entry name" value="VC0802-like"/>
    <property type="match status" value="1"/>
</dbReference>
<dbReference type="EC" id="2.7.2.4" evidence="2"/>
<reference evidence="10 11" key="1">
    <citation type="journal article" date="2013" name="Nat. Commun.">
        <title>The evolution and pathogenic mechanisms of the rice sheath blight pathogen.</title>
        <authorList>
            <person name="Zheng A."/>
            <person name="Lin R."/>
            <person name="Xu L."/>
            <person name="Qin P."/>
            <person name="Tang C."/>
            <person name="Ai P."/>
            <person name="Zhang D."/>
            <person name="Liu Y."/>
            <person name="Sun Z."/>
            <person name="Feng H."/>
            <person name="Wang Y."/>
            <person name="Chen Y."/>
            <person name="Liang X."/>
            <person name="Fu R."/>
            <person name="Li Q."/>
            <person name="Zhang J."/>
            <person name="Yu X."/>
            <person name="Xie Z."/>
            <person name="Ding L."/>
            <person name="Guan P."/>
            <person name="Tang J."/>
            <person name="Liang Y."/>
            <person name="Wang S."/>
            <person name="Deng Q."/>
            <person name="Li S."/>
            <person name="Zhu J."/>
            <person name="Wang L."/>
            <person name="Liu H."/>
            <person name="Li P."/>
        </authorList>
    </citation>
    <scope>NUCLEOTIDE SEQUENCE [LARGE SCALE GENOMIC DNA]</scope>
    <source>
        <strain evidence="11">AG-1 IA</strain>
    </source>
</reference>
<dbReference type="OrthoDB" id="4323675at2759"/>
<dbReference type="NCBIfam" id="TIGR00657">
    <property type="entry name" value="asp_kinases"/>
    <property type="match status" value="1"/>
</dbReference>
<dbReference type="GO" id="GO:0005524">
    <property type="term" value="F:ATP binding"/>
    <property type="evidence" value="ECO:0007669"/>
    <property type="project" value="UniProtKB-KW"/>
</dbReference>
<dbReference type="GO" id="GO:0009089">
    <property type="term" value="P:lysine biosynthetic process via diaminopimelate"/>
    <property type="evidence" value="ECO:0007669"/>
    <property type="project" value="TreeGrafter"/>
</dbReference>
<organism evidence="10 11">
    <name type="scientific">Thanatephorus cucumeris (strain AG1-IA)</name>
    <name type="common">Rice sheath blight fungus</name>
    <name type="synonym">Rhizoctonia solani</name>
    <dbReference type="NCBI Taxonomy" id="983506"/>
    <lineage>
        <taxon>Eukaryota</taxon>
        <taxon>Fungi</taxon>
        <taxon>Dikarya</taxon>
        <taxon>Basidiomycota</taxon>
        <taxon>Agaricomycotina</taxon>
        <taxon>Agaricomycetes</taxon>
        <taxon>Cantharellales</taxon>
        <taxon>Ceratobasidiaceae</taxon>
        <taxon>Rhizoctonia</taxon>
        <taxon>Rhizoctonia solani AG-1</taxon>
    </lineage>
</organism>
<keyword evidence="3" id="KW-0808">Transferase</keyword>
<dbReference type="STRING" id="983506.L8WJ08"/>
<proteinExistence type="inferred from homology"/>
<dbReference type="InterPro" id="IPR045865">
    <property type="entry name" value="ACT-like_dom_sf"/>
</dbReference>
<evidence type="ECO:0000313" key="10">
    <source>
        <dbReference type="EMBL" id="ELU36727.1"/>
    </source>
</evidence>
<dbReference type="PANTHER" id="PTHR21499:SF59">
    <property type="entry name" value="ASPARTOKINASE"/>
    <property type="match status" value="1"/>
</dbReference>
<dbReference type="Proteomes" id="UP000011668">
    <property type="component" value="Unassembled WGS sequence"/>
</dbReference>
<feature type="region of interest" description="Disordered" evidence="7">
    <location>
        <begin position="100"/>
        <end position="172"/>
    </location>
</feature>
<comment type="caution">
    <text evidence="10">The sequence shown here is derived from an EMBL/GenBank/DDBJ whole genome shotgun (WGS) entry which is preliminary data.</text>
</comment>
<dbReference type="EMBL" id="AFRT01003101">
    <property type="protein sequence ID" value="ELU36727.1"/>
    <property type="molecule type" value="Genomic_DNA"/>
</dbReference>
<dbReference type="GO" id="GO:0009090">
    <property type="term" value="P:homoserine biosynthetic process"/>
    <property type="evidence" value="ECO:0007669"/>
    <property type="project" value="TreeGrafter"/>
</dbReference>
<protein>
    <recommendedName>
        <fullName evidence="2">aspartate kinase</fullName>
        <ecNumber evidence="2">2.7.2.4</ecNumber>
    </recommendedName>
</protein>
<dbReference type="GO" id="GO:0005829">
    <property type="term" value="C:cytosol"/>
    <property type="evidence" value="ECO:0007669"/>
    <property type="project" value="TreeGrafter"/>
</dbReference>
<evidence type="ECO:0000259" key="9">
    <source>
        <dbReference type="Pfam" id="PF22468"/>
    </source>
</evidence>
<evidence type="ECO:0000256" key="5">
    <source>
        <dbReference type="ARBA" id="ARBA00022777"/>
    </source>
</evidence>
<feature type="domain" description="Aspartokinase ACT" evidence="9">
    <location>
        <begin position="580"/>
        <end position="613"/>
    </location>
</feature>
<dbReference type="Pfam" id="PF22468">
    <property type="entry name" value="ACT_9"/>
    <property type="match status" value="1"/>
</dbReference>
<keyword evidence="4" id="KW-0547">Nucleotide-binding</keyword>
<dbReference type="Pfam" id="PF00696">
    <property type="entry name" value="AA_kinase"/>
    <property type="match status" value="1"/>
</dbReference>
<keyword evidence="6" id="KW-0067">ATP-binding</keyword>
<gene>
    <name evidence="10" type="ORF">AG1IA_09245</name>
</gene>
<keyword evidence="11" id="KW-1185">Reference proteome</keyword>
<feature type="compositionally biased region" description="Basic and acidic residues" evidence="7">
    <location>
        <begin position="1"/>
        <end position="16"/>
    </location>
</feature>
<dbReference type="PROSITE" id="PS00324">
    <property type="entry name" value="ASPARTOKINASE"/>
    <property type="match status" value="1"/>
</dbReference>
<evidence type="ECO:0000313" key="11">
    <source>
        <dbReference type="Proteomes" id="UP000011668"/>
    </source>
</evidence>
<dbReference type="InterPro" id="IPR001341">
    <property type="entry name" value="Asp_kinase"/>
</dbReference>
<dbReference type="Gene3D" id="3.40.1160.10">
    <property type="entry name" value="Acetylglutamate kinase-like"/>
    <property type="match status" value="1"/>
</dbReference>
<keyword evidence="5 10" id="KW-0418">Kinase</keyword>
<dbReference type="AlphaFoldDB" id="L8WJ08"/>
<dbReference type="InterPro" id="IPR018042">
    <property type="entry name" value="Aspartate_kinase_CS"/>
</dbReference>
<dbReference type="SUPFAM" id="SSF55021">
    <property type="entry name" value="ACT-like"/>
    <property type="match status" value="2"/>
</dbReference>
<dbReference type="GO" id="GO:0004072">
    <property type="term" value="F:aspartate kinase activity"/>
    <property type="evidence" value="ECO:0007669"/>
    <property type="project" value="UniProtKB-EC"/>
</dbReference>
<evidence type="ECO:0000256" key="6">
    <source>
        <dbReference type="ARBA" id="ARBA00022840"/>
    </source>
</evidence>
<dbReference type="PANTHER" id="PTHR21499">
    <property type="entry name" value="ASPARTATE KINASE"/>
    <property type="match status" value="1"/>
</dbReference>
<feature type="region of interest" description="Disordered" evidence="7">
    <location>
        <begin position="1"/>
        <end position="28"/>
    </location>
</feature>
<sequence>MSIWRGDSRQSQDHHLNTHSPLTMGLLQNPDSPNARWVIQKFGGTSVGKFAAKIAEEVVPSYITEDKVVLVCSARSGSTKALGTTNLLLQAASEALRQPAHNGLSTPARSNSISSSGGLPWSPTPKRISQPHTPSFSRAASPGTGLDRLAARKAGGSPPREPSPPTPVSANTIPISFSRTVDLICSEHVTAARELIRDPDLLRELELEIVRDCDSLRAFLAAAQLIEEISVRSRDSILGVGERLACKLVAAVLRDRGVDSEFVSLESIVPAFESELEGGSTQLDQSFYDSVAKAVGERLAQCERRVPVVTGFFGPVPGSLLAQIGRGYTDLLAALAAVGTQARELQIWKEVDGIFTADPRKVPTARLLSNISPDEAAELTYYGSEVIHPFTMAQAIRARIPIRIKNVERPSGDGTVVDPDPDALGSFVPSTPKSNVPIGLPGAGPPPPTINGNGYTYNASNQRLPTAVTIKEHIIVLNVRSNRKTRSHGFLARVFGSLDRHGVIVDLISTSEVHVSMAIAAEPGSGSSGCSTVAMTLGDGITTPETVVPRGTPKAIVKVVQELHATSTCTLSLHPGMAILSLVGRQMRHSVGVAGRMFDTLAKGGVNIEMISWVDCLFVRSCCVDADGSLGTGCCQGAEPHPPRAVTGQRRRCWRKRYATVYMCSWLAIHSSSIPVGPWGPFKGGKRGTTPTIPLTVSLQNNNLHNGRFPSRAVPAGELLVNWLFDLGDRGEGVGIGSSGIHLIRVVRAEFIKELSRGGTAGCSSEEYWGFKIPVRAPLYTGSALLLSMAHVLQWNSTKRKQQ</sequence>
<dbReference type="InterPro" id="IPR054352">
    <property type="entry name" value="ACT_Aspartokinase"/>
</dbReference>
<evidence type="ECO:0000256" key="1">
    <source>
        <dbReference type="ARBA" id="ARBA00010122"/>
    </source>
</evidence>
<feature type="compositionally biased region" description="Polar residues" evidence="7">
    <location>
        <begin position="103"/>
        <end position="117"/>
    </location>
</feature>
<feature type="domain" description="Aspartate/glutamate/uridylate kinase" evidence="8">
    <location>
        <begin position="37"/>
        <end position="406"/>
    </location>
</feature>
<evidence type="ECO:0000259" key="8">
    <source>
        <dbReference type="Pfam" id="PF00696"/>
    </source>
</evidence>
<name>L8WJ08_THACA</name>
<evidence type="ECO:0000256" key="7">
    <source>
        <dbReference type="SAM" id="MobiDB-lite"/>
    </source>
</evidence>
<accession>L8WJ08</accession>
<dbReference type="HOGENOM" id="CLU_009116_6_4_1"/>
<evidence type="ECO:0000256" key="2">
    <source>
        <dbReference type="ARBA" id="ARBA00013059"/>
    </source>
</evidence>
<dbReference type="InterPro" id="IPR001048">
    <property type="entry name" value="Asp/Glu/Uridylate_kinase"/>
</dbReference>
<evidence type="ECO:0000256" key="3">
    <source>
        <dbReference type="ARBA" id="ARBA00022679"/>
    </source>
</evidence>
<comment type="similarity">
    <text evidence="1">Belongs to the aspartokinase family.</text>
</comment>
<dbReference type="FunFam" id="3.40.1160.10:FF:000023">
    <property type="entry name" value="Probable aspartokinase"/>
    <property type="match status" value="1"/>
</dbReference>